<dbReference type="GO" id="GO:0008284">
    <property type="term" value="P:positive regulation of cell population proliferation"/>
    <property type="evidence" value="ECO:0007669"/>
    <property type="project" value="TreeGrafter"/>
</dbReference>
<evidence type="ECO:0000256" key="6">
    <source>
        <dbReference type="ARBA" id="ARBA00023246"/>
    </source>
</evidence>
<dbReference type="SUPFAM" id="SSF57501">
    <property type="entry name" value="Cystine-knot cytokines"/>
    <property type="match status" value="1"/>
</dbReference>
<dbReference type="GO" id="GO:0070851">
    <property type="term" value="F:growth factor receptor binding"/>
    <property type="evidence" value="ECO:0007669"/>
    <property type="project" value="TreeGrafter"/>
</dbReference>
<dbReference type="Gene3D" id="2.10.90.10">
    <property type="entry name" value="Cystine-knot cytokines"/>
    <property type="match status" value="1"/>
</dbReference>
<dbReference type="GO" id="GO:0016020">
    <property type="term" value="C:membrane"/>
    <property type="evidence" value="ECO:0007669"/>
    <property type="project" value="InterPro"/>
</dbReference>
<keyword evidence="6" id="KW-0497">Mitogen</keyword>
<feature type="domain" description="Platelet-derived growth factor (PDGF) family profile" evidence="8">
    <location>
        <begin position="165"/>
        <end position="262"/>
    </location>
</feature>
<dbReference type="AlphaFoldDB" id="A0AAV4D4F9"/>
<feature type="region of interest" description="Disordered" evidence="7">
    <location>
        <begin position="86"/>
        <end position="121"/>
    </location>
</feature>
<evidence type="ECO:0000256" key="7">
    <source>
        <dbReference type="SAM" id="MobiDB-lite"/>
    </source>
</evidence>
<dbReference type="InterPro" id="IPR000072">
    <property type="entry name" value="PDGF/VEGF_dom"/>
</dbReference>
<evidence type="ECO:0000256" key="3">
    <source>
        <dbReference type="ARBA" id="ARBA00022525"/>
    </source>
</evidence>
<evidence type="ECO:0000256" key="4">
    <source>
        <dbReference type="ARBA" id="ARBA00022729"/>
    </source>
</evidence>
<comment type="subcellular location">
    <subcellularLocation>
        <location evidence="1">Secreted</location>
    </subcellularLocation>
</comment>
<keyword evidence="10" id="KW-1185">Reference proteome</keyword>
<evidence type="ECO:0000256" key="2">
    <source>
        <dbReference type="ARBA" id="ARBA00006686"/>
    </source>
</evidence>
<dbReference type="PANTHER" id="PTHR11633">
    <property type="entry name" value="PLATELET-DERIVED GROWTH FACTOR"/>
    <property type="match status" value="1"/>
</dbReference>
<dbReference type="PROSITE" id="PS50278">
    <property type="entry name" value="PDGF_2"/>
    <property type="match status" value="1"/>
</dbReference>
<keyword evidence="3" id="KW-0964">Secreted</keyword>
<dbReference type="EMBL" id="BLXT01007370">
    <property type="protein sequence ID" value="GFO39055.1"/>
    <property type="molecule type" value="Genomic_DNA"/>
</dbReference>
<evidence type="ECO:0000259" key="8">
    <source>
        <dbReference type="PROSITE" id="PS50278"/>
    </source>
</evidence>
<gene>
    <name evidence="9" type="ORF">PoB_006556000</name>
</gene>
<proteinExistence type="inferred from homology"/>
<keyword evidence="4" id="KW-0732">Signal</keyword>
<dbReference type="InterPro" id="IPR004153">
    <property type="entry name" value="CXCXC_repeat"/>
</dbReference>
<evidence type="ECO:0000256" key="1">
    <source>
        <dbReference type="ARBA" id="ARBA00004613"/>
    </source>
</evidence>
<sequence>MITYKNNLQFRHSQANISCFEIRFSDTRRRNSQLPHPQIDLSFYSDLAPAIGIMEMRTLRIIVYIVVLGIAVSKGKDLAHAELMNPDLHSQHGDGRRGYGNVDFSRLSGPQSRGGNREKPPRLAALDKLMNVTSMEDFLSLLTIGGRPATAEDIYSKYISQSGEKVVDGGGLLAVPDQCSPRPTTVDLGVKSENPRVVYFPTCAKVPRCGGCCTSPHVSCVPDQIETLNLNVIKAVVPYPDAVYLMFSSFKEIPVESHVRCRLHCSLSPDACGPKKIFQPERCGCKCAESKRCRGNTVWDEETCSCQCANKQVCCCGMVFNSDKCECEVASDRQVSSAKGPGALSRDQVSDYFEKITRQQQQQQRRQSNANAHVGRHDFASAIHTGMTRGIVIPNPTMAKHPSILQTAVRGGTRRLYCINNPAQ</sequence>
<evidence type="ECO:0000313" key="10">
    <source>
        <dbReference type="Proteomes" id="UP000735302"/>
    </source>
</evidence>
<dbReference type="InterPro" id="IPR029034">
    <property type="entry name" value="Cystine-knot_cytokine"/>
</dbReference>
<dbReference type="Proteomes" id="UP000735302">
    <property type="component" value="Unassembled WGS sequence"/>
</dbReference>
<dbReference type="PANTHER" id="PTHR11633:SF1">
    <property type="entry name" value="LD28763P"/>
    <property type="match status" value="1"/>
</dbReference>
<evidence type="ECO:0000256" key="5">
    <source>
        <dbReference type="ARBA" id="ARBA00023030"/>
    </source>
</evidence>
<comment type="similarity">
    <text evidence="2">Belongs to the PDGF/VEGF growth factor family.</text>
</comment>
<organism evidence="9 10">
    <name type="scientific">Plakobranchus ocellatus</name>
    <dbReference type="NCBI Taxonomy" id="259542"/>
    <lineage>
        <taxon>Eukaryota</taxon>
        <taxon>Metazoa</taxon>
        <taxon>Spiralia</taxon>
        <taxon>Lophotrochozoa</taxon>
        <taxon>Mollusca</taxon>
        <taxon>Gastropoda</taxon>
        <taxon>Heterobranchia</taxon>
        <taxon>Euthyneura</taxon>
        <taxon>Panpulmonata</taxon>
        <taxon>Sacoglossa</taxon>
        <taxon>Placobranchoidea</taxon>
        <taxon>Plakobranchidae</taxon>
        <taxon>Plakobranchus</taxon>
    </lineage>
</organism>
<accession>A0AAV4D4F9</accession>
<dbReference type="Pfam" id="PF00341">
    <property type="entry name" value="PDGF"/>
    <property type="match status" value="1"/>
</dbReference>
<dbReference type="GO" id="GO:0051781">
    <property type="term" value="P:positive regulation of cell division"/>
    <property type="evidence" value="ECO:0007669"/>
    <property type="project" value="UniProtKB-KW"/>
</dbReference>
<dbReference type="GO" id="GO:0005615">
    <property type="term" value="C:extracellular space"/>
    <property type="evidence" value="ECO:0007669"/>
    <property type="project" value="TreeGrafter"/>
</dbReference>
<dbReference type="Pfam" id="PF03128">
    <property type="entry name" value="CXCXC"/>
    <property type="match status" value="1"/>
</dbReference>
<keyword evidence="5" id="KW-0339">Growth factor</keyword>
<reference evidence="9 10" key="1">
    <citation type="journal article" date="2021" name="Elife">
        <title>Chloroplast acquisition without the gene transfer in kleptoplastic sea slugs, Plakobranchus ocellatus.</title>
        <authorList>
            <person name="Maeda T."/>
            <person name="Takahashi S."/>
            <person name="Yoshida T."/>
            <person name="Shimamura S."/>
            <person name="Takaki Y."/>
            <person name="Nagai Y."/>
            <person name="Toyoda A."/>
            <person name="Suzuki Y."/>
            <person name="Arimoto A."/>
            <person name="Ishii H."/>
            <person name="Satoh N."/>
            <person name="Nishiyama T."/>
            <person name="Hasebe M."/>
            <person name="Maruyama T."/>
            <person name="Minagawa J."/>
            <person name="Obokata J."/>
            <person name="Shigenobu S."/>
        </authorList>
    </citation>
    <scope>NUCLEOTIDE SEQUENCE [LARGE SCALE GENOMIC DNA]</scope>
</reference>
<protein>
    <submittedName>
        <fullName evidence="9">Platelet-derived growth factor subunit a</fullName>
    </submittedName>
</protein>
<comment type="caution">
    <text evidence="9">The sequence shown here is derived from an EMBL/GenBank/DDBJ whole genome shotgun (WGS) entry which is preliminary data.</text>
</comment>
<dbReference type="GO" id="GO:0008083">
    <property type="term" value="F:growth factor activity"/>
    <property type="evidence" value="ECO:0007669"/>
    <property type="project" value="UniProtKB-KW"/>
</dbReference>
<evidence type="ECO:0000313" key="9">
    <source>
        <dbReference type="EMBL" id="GFO39055.1"/>
    </source>
</evidence>
<name>A0AAV4D4F9_9GAST</name>